<name>A0A9D1HCF5_9FIRM</name>
<dbReference type="InterPro" id="IPR025944">
    <property type="entry name" value="Sigma_54_int_dom_CS"/>
</dbReference>
<dbReference type="Gene3D" id="1.10.8.60">
    <property type="match status" value="1"/>
</dbReference>
<reference evidence="7" key="1">
    <citation type="submission" date="2020-10" db="EMBL/GenBank/DDBJ databases">
        <authorList>
            <person name="Gilroy R."/>
        </authorList>
    </citation>
    <scope>NUCLEOTIDE SEQUENCE</scope>
    <source>
        <strain evidence="7">CHK176-22527</strain>
    </source>
</reference>
<dbReference type="PANTHER" id="PTHR32071:SF57">
    <property type="entry name" value="C4-DICARBOXYLATE TRANSPORT TRANSCRIPTIONAL REGULATORY PROTEIN DCTD"/>
    <property type="match status" value="1"/>
</dbReference>
<dbReference type="Gene3D" id="1.10.10.60">
    <property type="entry name" value="Homeodomain-like"/>
    <property type="match status" value="1"/>
</dbReference>
<dbReference type="SUPFAM" id="SSF46689">
    <property type="entry name" value="Homeodomain-like"/>
    <property type="match status" value="1"/>
</dbReference>
<accession>A0A9D1HCF5</accession>
<dbReference type="InterPro" id="IPR002197">
    <property type="entry name" value="HTH_Fis"/>
</dbReference>
<dbReference type="EMBL" id="DVLX01000037">
    <property type="protein sequence ID" value="HIT99314.1"/>
    <property type="molecule type" value="Genomic_DNA"/>
</dbReference>
<comment type="caution">
    <text evidence="7">The sequence shown here is derived from an EMBL/GenBank/DDBJ whole genome shotgun (WGS) entry which is preliminary data.</text>
</comment>
<dbReference type="Pfam" id="PF00158">
    <property type="entry name" value="Sigma54_activat"/>
    <property type="match status" value="1"/>
</dbReference>
<dbReference type="CDD" id="cd00009">
    <property type="entry name" value="AAA"/>
    <property type="match status" value="1"/>
</dbReference>
<dbReference type="InterPro" id="IPR025662">
    <property type="entry name" value="Sigma_54_int_dom_ATP-bd_1"/>
</dbReference>
<feature type="domain" description="Sigma-54 factor interaction" evidence="6">
    <location>
        <begin position="145"/>
        <end position="378"/>
    </location>
</feature>
<gene>
    <name evidence="7" type="ORF">IAD12_03565</name>
</gene>
<dbReference type="Pfam" id="PF02954">
    <property type="entry name" value="HTH_8"/>
    <property type="match status" value="1"/>
</dbReference>
<dbReference type="Proteomes" id="UP000824159">
    <property type="component" value="Unassembled WGS sequence"/>
</dbReference>
<evidence type="ECO:0000313" key="7">
    <source>
        <dbReference type="EMBL" id="HIT99314.1"/>
    </source>
</evidence>
<proteinExistence type="predicted"/>
<evidence type="ECO:0000256" key="5">
    <source>
        <dbReference type="ARBA" id="ARBA00023163"/>
    </source>
</evidence>
<reference evidence="7" key="2">
    <citation type="journal article" date="2021" name="PeerJ">
        <title>Extensive microbial diversity within the chicken gut microbiome revealed by metagenomics and culture.</title>
        <authorList>
            <person name="Gilroy R."/>
            <person name="Ravi A."/>
            <person name="Getino M."/>
            <person name="Pursley I."/>
            <person name="Horton D.L."/>
            <person name="Alikhan N.F."/>
            <person name="Baker D."/>
            <person name="Gharbi K."/>
            <person name="Hall N."/>
            <person name="Watson M."/>
            <person name="Adriaenssens E.M."/>
            <person name="Foster-Nyarko E."/>
            <person name="Jarju S."/>
            <person name="Secka A."/>
            <person name="Antonio M."/>
            <person name="Oren A."/>
            <person name="Chaudhuri R.R."/>
            <person name="La Ragione R."/>
            <person name="Hildebrand F."/>
            <person name="Pallen M.J."/>
        </authorList>
    </citation>
    <scope>NUCLEOTIDE SEQUENCE</scope>
    <source>
        <strain evidence="7">CHK176-22527</strain>
    </source>
</reference>
<evidence type="ECO:0000256" key="4">
    <source>
        <dbReference type="ARBA" id="ARBA00023125"/>
    </source>
</evidence>
<dbReference type="PROSITE" id="PS00676">
    <property type="entry name" value="SIGMA54_INTERACT_2"/>
    <property type="match status" value="1"/>
</dbReference>
<dbReference type="InterPro" id="IPR035965">
    <property type="entry name" value="PAS-like_dom_sf"/>
</dbReference>
<dbReference type="PANTHER" id="PTHR32071">
    <property type="entry name" value="TRANSCRIPTIONAL REGULATORY PROTEIN"/>
    <property type="match status" value="1"/>
</dbReference>
<dbReference type="InterPro" id="IPR002078">
    <property type="entry name" value="Sigma_54_int"/>
</dbReference>
<dbReference type="PROSITE" id="PS00675">
    <property type="entry name" value="SIGMA54_INTERACT_1"/>
    <property type="match status" value="1"/>
</dbReference>
<dbReference type="InterPro" id="IPR003593">
    <property type="entry name" value="AAA+_ATPase"/>
</dbReference>
<dbReference type="SMART" id="SM00382">
    <property type="entry name" value="AAA"/>
    <property type="match status" value="1"/>
</dbReference>
<dbReference type="PRINTS" id="PR01590">
    <property type="entry name" value="HTHFIS"/>
</dbReference>
<dbReference type="SUPFAM" id="SSF55785">
    <property type="entry name" value="PYP-like sensor domain (PAS domain)"/>
    <property type="match status" value="1"/>
</dbReference>
<dbReference type="InterPro" id="IPR027417">
    <property type="entry name" value="P-loop_NTPase"/>
</dbReference>
<dbReference type="Gene3D" id="3.40.50.300">
    <property type="entry name" value="P-loop containing nucleotide triphosphate hydrolases"/>
    <property type="match status" value="1"/>
</dbReference>
<keyword evidence="1" id="KW-0547">Nucleotide-binding</keyword>
<evidence type="ECO:0000313" key="8">
    <source>
        <dbReference type="Proteomes" id="UP000824159"/>
    </source>
</evidence>
<dbReference type="Gene3D" id="3.30.450.20">
    <property type="entry name" value="PAS domain"/>
    <property type="match status" value="1"/>
</dbReference>
<evidence type="ECO:0000256" key="1">
    <source>
        <dbReference type="ARBA" id="ARBA00022741"/>
    </source>
</evidence>
<keyword evidence="3" id="KW-0805">Transcription regulation</keyword>
<organism evidence="7 8">
    <name type="scientific">Candidatus Allocopromorpha excrementavium</name>
    <dbReference type="NCBI Taxonomy" id="2840741"/>
    <lineage>
        <taxon>Bacteria</taxon>
        <taxon>Bacillati</taxon>
        <taxon>Bacillota</taxon>
        <taxon>Clostridia</taxon>
        <taxon>Eubacteriales</taxon>
        <taxon>Eubacteriaceae</taxon>
        <taxon>Eubacteriaceae incertae sedis</taxon>
        <taxon>Candidatus Allocopromorpha</taxon>
    </lineage>
</organism>
<evidence type="ECO:0000256" key="2">
    <source>
        <dbReference type="ARBA" id="ARBA00022840"/>
    </source>
</evidence>
<dbReference type="GO" id="GO:0005524">
    <property type="term" value="F:ATP binding"/>
    <property type="evidence" value="ECO:0007669"/>
    <property type="project" value="UniProtKB-KW"/>
</dbReference>
<evidence type="ECO:0000256" key="3">
    <source>
        <dbReference type="ARBA" id="ARBA00023015"/>
    </source>
</evidence>
<dbReference type="InterPro" id="IPR009057">
    <property type="entry name" value="Homeodomain-like_sf"/>
</dbReference>
<keyword evidence="4" id="KW-0238">DNA-binding</keyword>
<dbReference type="InterPro" id="IPR058031">
    <property type="entry name" value="AAA_lid_NorR"/>
</dbReference>
<dbReference type="Pfam" id="PF25601">
    <property type="entry name" value="AAA_lid_14"/>
    <property type="match status" value="1"/>
</dbReference>
<dbReference type="GO" id="GO:0043565">
    <property type="term" value="F:sequence-specific DNA binding"/>
    <property type="evidence" value="ECO:0007669"/>
    <property type="project" value="InterPro"/>
</dbReference>
<keyword evidence="5" id="KW-0804">Transcription</keyword>
<dbReference type="SUPFAM" id="SSF52540">
    <property type="entry name" value="P-loop containing nucleoside triphosphate hydrolases"/>
    <property type="match status" value="1"/>
</dbReference>
<dbReference type="PROSITE" id="PS00688">
    <property type="entry name" value="SIGMA54_INTERACT_3"/>
    <property type="match status" value="1"/>
</dbReference>
<evidence type="ECO:0000259" key="6">
    <source>
        <dbReference type="PROSITE" id="PS50045"/>
    </source>
</evidence>
<dbReference type="InterPro" id="IPR025943">
    <property type="entry name" value="Sigma_54_int_dom_ATP-bd_2"/>
</dbReference>
<dbReference type="FunFam" id="3.40.50.300:FF:000006">
    <property type="entry name" value="DNA-binding transcriptional regulator NtrC"/>
    <property type="match status" value="1"/>
</dbReference>
<dbReference type="AlphaFoldDB" id="A0A9D1HCF5"/>
<protein>
    <submittedName>
        <fullName evidence="7">Sigma 54-interacting transcriptional regulator</fullName>
    </submittedName>
</protein>
<sequence length="459" mass="52049">MLDLSKDYVNIFDNIDGFFIIDTDEKIVYMADNLIKQMNHKSLDDVVGKSIRDIIPTNNAYKILRTGEKQIGEMYFVEGYTIVSNGYPIYKDGNLIGAFEYDVFADIGFVEEFLEHVDTLGNTNPPHLKRTYSEHIKAKYSIDDIKGSSAVIKNMKKDIRIAAKSPSTVMITGETGSGKELVAHSIHKLSQRSLFNFVSLNCAAIPNELFESELFGYEEGSFTGAKKGGKFGKVEIANNGTLFLDEIDNLTFSMQAKILRFLQEKEIYHVGGDFAIPINTRVIAATNQDPEELVNKNKMRKDLYYGLNVVEIKVPPLRERIKDIPEITESLVKTLSSAPERGVKTIEKIDERVYELLMEYDWPGNIRELSNIVERAVNRCYERTLKTEHFVDFRRRIDKESRSQMFSIGAGKTLKEIKSEAEKCAVKAALSRNGGNITRAADELGISRQMLHRKLHDSK</sequence>
<keyword evidence="2" id="KW-0067">ATP-binding</keyword>
<dbReference type="PROSITE" id="PS50045">
    <property type="entry name" value="SIGMA54_INTERACT_4"/>
    <property type="match status" value="1"/>
</dbReference>
<dbReference type="GO" id="GO:0006355">
    <property type="term" value="P:regulation of DNA-templated transcription"/>
    <property type="evidence" value="ECO:0007669"/>
    <property type="project" value="InterPro"/>
</dbReference>